<dbReference type="PANTHER" id="PTHR21485:SF6">
    <property type="entry name" value="N-ACYLNEURAMINATE CYTIDYLYLTRANSFERASE-RELATED"/>
    <property type="match status" value="1"/>
</dbReference>
<dbReference type="RefSeq" id="WP_340235686.1">
    <property type="nucleotide sequence ID" value="NZ_JBBEWC010000004.1"/>
</dbReference>
<dbReference type="InterPro" id="IPR020039">
    <property type="entry name" value="PseF"/>
</dbReference>
<dbReference type="PANTHER" id="PTHR21485">
    <property type="entry name" value="HAD SUPERFAMILY MEMBERS CMAS AND KDSC"/>
    <property type="match status" value="1"/>
</dbReference>
<dbReference type="Pfam" id="PF02348">
    <property type="entry name" value="CTP_transf_3"/>
    <property type="match status" value="1"/>
</dbReference>
<keyword evidence="2" id="KW-1185">Reference proteome</keyword>
<evidence type="ECO:0000313" key="2">
    <source>
        <dbReference type="Proteomes" id="UP001597510"/>
    </source>
</evidence>
<gene>
    <name evidence="1" type="primary">pseF</name>
    <name evidence="1" type="ORF">ACFSR2_05210</name>
</gene>
<sequence length="235" mass="26447">MAKLAVIPARGGSKRIPRKNIKDFCGLPIIAYSIKAAIESNLFDEIIVSTDDQEIASIGLQYGASVPFLRSEENANDHATTASVLNEVLNNYSSLNKDFAYACCIYPTAPFVSADKLKEAHNLLINRGFDTVLPVQSFSFPIQRAFLKENDRVNWMEPQYALTRSQDLPKAFHDAGQFYFFNVNSFLQTQKLITTNSGAIEISELEGQDIDNETDWKLAEMKFSLIYNEKLPVFK</sequence>
<evidence type="ECO:0000313" key="1">
    <source>
        <dbReference type="EMBL" id="MFD2520273.1"/>
    </source>
</evidence>
<proteinExistence type="predicted"/>
<dbReference type="InterPro" id="IPR029044">
    <property type="entry name" value="Nucleotide-diphossugar_trans"/>
</dbReference>
<organism evidence="1 2">
    <name type="scientific">Emticicia soli</name>
    <dbReference type="NCBI Taxonomy" id="2027878"/>
    <lineage>
        <taxon>Bacteria</taxon>
        <taxon>Pseudomonadati</taxon>
        <taxon>Bacteroidota</taxon>
        <taxon>Cytophagia</taxon>
        <taxon>Cytophagales</taxon>
        <taxon>Leadbetterellaceae</taxon>
        <taxon>Emticicia</taxon>
    </lineage>
</organism>
<reference evidence="2" key="1">
    <citation type="journal article" date="2019" name="Int. J. Syst. Evol. Microbiol.">
        <title>The Global Catalogue of Microorganisms (GCM) 10K type strain sequencing project: providing services to taxonomists for standard genome sequencing and annotation.</title>
        <authorList>
            <consortium name="The Broad Institute Genomics Platform"/>
            <consortium name="The Broad Institute Genome Sequencing Center for Infectious Disease"/>
            <person name="Wu L."/>
            <person name="Ma J."/>
        </authorList>
    </citation>
    <scope>NUCLEOTIDE SEQUENCE [LARGE SCALE GENOMIC DNA]</scope>
    <source>
        <strain evidence="2">KCTC 52344</strain>
    </source>
</reference>
<dbReference type="EC" id="2.7.7.81" evidence="1"/>
<dbReference type="InterPro" id="IPR050793">
    <property type="entry name" value="CMP-NeuNAc_synthase"/>
</dbReference>
<dbReference type="CDD" id="cd02513">
    <property type="entry name" value="CMP-NeuAc_Synthase"/>
    <property type="match status" value="1"/>
</dbReference>
<accession>A0ABW5J3Z7</accession>
<dbReference type="InterPro" id="IPR003329">
    <property type="entry name" value="Cytidylyl_trans"/>
</dbReference>
<dbReference type="GO" id="GO:0016779">
    <property type="term" value="F:nucleotidyltransferase activity"/>
    <property type="evidence" value="ECO:0007669"/>
    <property type="project" value="UniProtKB-KW"/>
</dbReference>
<keyword evidence="1" id="KW-0548">Nucleotidyltransferase</keyword>
<comment type="caution">
    <text evidence="1">The sequence shown here is derived from an EMBL/GenBank/DDBJ whole genome shotgun (WGS) entry which is preliminary data.</text>
</comment>
<dbReference type="EMBL" id="JBHULC010000004">
    <property type="protein sequence ID" value="MFD2520273.1"/>
    <property type="molecule type" value="Genomic_DNA"/>
</dbReference>
<dbReference type="Gene3D" id="3.90.550.10">
    <property type="entry name" value="Spore Coat Polysaccharide Biosynthesis Protein SpsA, Chain A"/>
    <property type="match status" value="1"/>
</dbReference>
<dbReference type="SUPFAM" id="SSF53448">
    <property type="entry name" value="Nucleotide-diphospho-sugar transferases"/>
    <property type="match status" value="1"/>
</dbReference>
<dbReference type="Proteomes" id="UP001597510">
    <property type="component" value="Unassembled WGS sequence"/>
</dbReference>
<dbReference type="NCBIfam" id="TIGR03584">
    <property type="entry name" value="PseF"/>
    <property type="match status" value="1"/>
</dbReference>
<protein>
    <submittedName>
        <fullName evidence="1">Pseudaminic acid cytidylyltransferase</fullName>
        <ecNumber evidence="1">2.7.7.81</ecNumber>
    </submittedName>
</protein>
<name>A0ABW5J3Z7_9BACT</name>
<keyword evidence="1" id="KW-0808">Transferase</keyword>